<sequence length="78" mass="8415">MAKVEKQVAAKQAPVVAIDGQKYEWAKLSKEARAAVININTVDAELKRLRVQVGIAQTARKLFVAQLRGSLAKAKNGG</sequence>
<evidence type="ECO:0000313" key="2">
    <source>
        <dbReference type="Proteomes" id="UP000199233"/>
    </source>
</evidence>
<dbReference type="AlphaFoldDB" id="A0A1H9BU97"/>
<keyword evidence="2" id="KW-1185">Reference proteome</keyword>
<reference evidence="1 2" key="1">
    <citation type="submission" date="2016-10" db="EMBL/GenBank/DDBJ databases">
        <authorList>
            <person name="de Groot N.N."/>
        </authorList>
    </citation>
    <scope>NUCLEOTIDE SEQUENCE [LARGE SCALE GENOMIC DNA]</scope>
    <source>
        <strain evidence="1 2">DSM 25927</strain>
    </source>
</reference>
<proteinExistence type="predicted"/>
<dbReference type="Proteomes" id="UP000199233">
    <property type="component" value="Unassembled WGS sequence"/>
</dbReference>
<gene>
    <name evidence="1" type="ORF">SAMN04488038_102221</name>
</gene>
<protein>
    <submittedName>
        <fullName evidence="1">Uncharacterized protein</fullName>
    </submittedName>
</protein>
<dbReference type="RefSeq" id="WP_143068825.1">
    <property type="nucleotide sequence ID" value="NZ_FOFS01000002.1"/>
</dbReference>
<dbReference type="STRING" id="489703.SAMN04488038_102221"/>
<organism evidence="1 2">
    <name type="scientific">Solimonas aquatica</name>
    <dbReference type="NCBI Taxonomy" id="489703"/>
    <lineage>
        <taxon>Bacteria</taxon>
        <taxon>Pseudomonadati</taxon>
        <taxon>Pseudomonadota</taxon>
        <taxon>Gammaproteobacteria</taxon>
        <taxon>Nevskiales</taxon>
        <taxon>Nevskiaceae</taxon>
        <taxon>Solimonas</taxon>
    </lineage>
</organism>
<dbReference type="EMBL" id="FOFS01000002">
    <property type="protein sequence ID" value="SEP92301.1"/>
    <property type="molecule type" value="Genomic_DNA"/>
</dbReference>
<name>A0A1H9BU97_9GAMM</name>
<evidence type="ECO:0000313" key="1">
    <source>
        <dbReference type="EMBL" id="SEP92301.1"/>
    </source>
</evidence>
<accession>A0A1H9BU97</accession>